<keyword evidence="2" id="KW-1185">Reference proteome</keyword>
<accession>A0A166ID04</accession>
<gene>
    <name evidence="1" type="ORF">FIBSPDRAFT_862383</name>
</gene>
<proteinExistence type="predicted"/>
<protein>
    <submittedName>
        <fullName evidence="1">Uncharacterized protein</fullName>
    </submittedName>
</protein>
<evidence type="ECO:0000313" key="2">
    <source>
        <dbReference type="Proteomes" id="UP000076532"/>
    </source>
</evidence>
<dbReference type="AlphaFoldDB" id="A0A166ID04"/>
<reference evidence="1 2" key="1">
    <citation type="journal article" date="2016" name="Mol. Biol. Evol.">
        <title>Comparative Genomics of Early-Diverging Mushroom-Forming Fungi Provides Insights into the Origins of Lignocellulose Decay Capabilities.</title>
        <authorList>
            <person name="Nagy L.G."/>
            <person name="Riley R."/>
            <person name="Tritt A."/>
            <person name="Adam C."/>
            <person name="Daum C."/>
            <person name="Floudas D."/>
            <person name="Sun H."/>
            <person name="Yadav J.S."/>
            <person name="Pangilinan J."/>
            <person name="Larsson K.H."/>
            <person name="Matsuura K."/>
            <person name="Barry K."/>
            <person name="Labutti K."/>
            <person name="Kuo R."/>
            <person name="Ohm R.A."/>
            <person name="Bhattacharya S.S."/>
            <person name="Shirouzu T."/>
            <person name="Yoshinaga Y."/>
            <person name="Martin F.M."/>
            <person name="Grigoriev I.V."/>
            <person name="Hibbett D.S."/>
        </authorList>
    </citation>
    <scope>NUCLEOTIDE SEQUENCE [LARGE SCALE GENOMIC DNA]</scope>
    <source>
        <strain evidence="1 2">CBS 109695</strain>
    </source>
</reference>
<organism evidence="1 2">
    <name type="scientific">Athelia psychrophila</name>
    <dbReference type="NCBI Taxonomy" id="1759441"/>
    <lineage>
        <taxon>Eukaryota</taxon>
        <taxon>Fungi</taxon>
        <taxon>Dikarya</taxon>
        <taxon>Basidiomycota</taxon>
        <taxon>Agaricomycotina</taxon>
        <taxon>Agaricomycetes</taxon>
        <taxon>Agaricomycetidae</taxon>
        <taxon>Atheliales</taxon>
        <taxon>Atheliaceae</taxon>
        <taxon>Athelia</taxon>
    </lineage>
</organism>
<dbReference type="EMBL" id="KV417561">
    <property type="protein sequence ID" value="KZP19684.1"/>
    <property type="molecule type" value="Genomic_DNA"/>
</dbReference>
<dbReference type="Proteomes" id="UP000076532">
    <property type="component" value="Unassembled WGS sequence"/>
</dbReference>
<evidence type="ECO:0000313" key="1">
    <source>
        <dbReference type="EMBL" id="KZP19684.1"/>
    </source>
</evidence>
<sequence>MGLHLFCGSSSLGAGSGHPLLFLRHGITLEGSELLAIDATQRTSLALKRPPKEPSGGWIDNTMTTHQLLLAGHSGDNCRDSARLKRSR</sequence>
<name>A0A166ID04_9AGAM</name>